<protein>
    <recommendedName>
        <fullName evidence="2">DUF1421 domain-containing protein</fullName>
    </recommendedName>
</protein>
<comment type="caution">
    <text evidence="3">The sequence shown here is derived from an EMBL/GenBank/DDBJ whole genome shotgun (WGS) entry which is preliminary data.</text>
</comment>
<dbReference type="PANTHER" id="PTHR31805:SF14">
    <property type="entry name" value="RECEPTOR-LIKE KINASE, PUTATIVE (DUF1421)-RELATED"/>
    <property type="match status" value="1"/>
</dbReference>
<accession>A0AAV9DSF1</accession>
<feature type="domain" description="DUF1421" evidence="2">
    <location>
        <begin position="292"/>
        <end position="334"/>
    </location>
</feature>
<feature type="compositionally biased region" description="Polar residues" evidence="1">
    <location>
        <begin position="106"/>
        <end position="117"/>
    </location>
</feature>
<organism evidence="3 4">
    <name type="scientific">Acorus calamus</name>
    <name type="common">Sweet flag</name>
    <dbReference type="NCBI Taxonomy" id="4465"/>
    <lineage>
        <taxon>Eukaryota</taxon>
        <taxon>Viridiplantae</taxon>
        <taxon>Streptophyta</taxon>
        <taxon>Embryophyta</taxon>
        <taxon>Tracheophyta</taxon>
        <taxon>Spermatophyta</taxon>
        <taxon>Magnoliopsida</taxon>
        <taxon>Liliopsida</taxon>
        <taxon>Acoraceae</taxon>
        <taxon>Acorus</taxon>
    </lineage>
</organism>
<proteinExistence type="predicted"/>
<name>A0AAV9DSF1_ACOCL</name>
<dbReference type="EMBL" id="JAUJYO010000012">
    <property type="protein sequence ID" value="KAK1302932.1"/>
    <property type="molecule type" value="Genomic_DNA"/>
</dbReference>
<dbReference type="PANTHER" id="PTHR31805">
    <property type="entry name" value="RECEPTOR-LIKE KINASE, PUTATIVE (DUF1421)-RELATED"/>
    <property type="match status" value="1"/>
</dbReference>
<reference evidence="3" key="1">
    <citation type="journal article" date="2023" name="Nat. Commun.">
        <title>Diploid and tetraploid genomes of Acorus and the evolution of monocots.</title>
        <authorList>
            <person name="Ma L."/>
            <person name="Liu K.W."/>
            <person name="Li Z."/>
            <person name="Hsiao Y.Y."/>
            <person name="Qi Y."/>
            <person name="Fu T."/>
            <person name="Tang G.D."/>
            <person name="Zhang D."/>
            <person name="Sun W.H."/>
            <person name="Liu D.K."/>
            <person name="Li Y."/>
            <person name="Chen G.Z."/>
            <person name="Liu X.D."/>
            <person name="Liao X.Y."/>
            <person name="Jiang Y.T."/>
            <person name="Yu X."/>
            <person name="Hao Y."/>
            <person name="Huang J."/>
            <person name="Zhao X.W."/>
            <person name="Ke S."/>
            <person name="Chen Y.Y."/>
            <person name="Wu W.L."/>
            <person name="Hsu J.L."/>
            <person name="Lin Y.F."/>
            <person name="Huang M.D."/>
            <person name="Li C.Y."/>
            <person name="Huang L."/>
            <person name="Wang Z.W."/>
            <person name="Zhao X."/>
            <person name="Zhong W.Y."/>
            <person name="Peng D.H."/>
            <person name="Ahmad S."/>
            <person name="Lan S."/>
            <person name="Zhang J.S."/>
            <person name="Tsai W.C."/>
            <person name="Van de Peer Y."/>
            <person name="Liu Z.J."/>
        </authorList>
    </citation>
    <scope>NUCLEOTIDE SEQUENCE</scope>
    <source>
        <strain evidence="3">CP</strain>
    </source>
</reference>
<gene>
    <name evidence="3" type="ORF">QJS10_CPB12g00279</name>
</gene>
<reference evidence="3" key="2">
    <citation type="submission" date="2023-06" db="EMBL/GenBank/DDBJ databases">
        <authorList>
            <person name="Ma L."/>
            <person name="Liu K.-W."/>
            <person name="Li Z."/>
            <person name="Hsiao Y.-Y."/>
            <person name="Qi Y."/>
            <person name="Fu T."/>
            <person name="Tang G."/>
            <person name="Zhang D."/>
            <person name="Sun W.-H."/>
            <person name="Liu D.-K."/>
            <person name="Li Y."/>
            <person name="Chen G.-Z."/>
            <person name="Liu X.-D."/>
            <person name="Liao X.-Y."/>
            <person name="Jiang Y.-T."/>
            <person name="Yu X."/>
            <person name="Hao Y."/>
            <person name="Huang J."/>
            <person name="Zhao X.-W."/>
            <person name="Ke S."/>
            <person name="Chen Y.-Y."/>
            <person name="Wu W.-L."/>
            <person name="Hsu J.-L."/>
            <person name="Lin Y.-F."/>
            <person name="Huang M.-D."/>
            <person name="Li C.-Y."/>
            <person name="Huang L."/>
            <person name="Wang Z.-W."/>
            <person name="Zhao X."/>
            <person name="Zhong W.-Y."/>
            <person name="Peng D.-H."/>
            <person name="Ahmad S."/>
            <person name="Lan S."/>
            <person name="Zhang J.-S."/>
            <person name="Tsai W.-C."/>
            <person name="Van De Peer Y."/>
            <person name="Liu Z.-J."/>
        </authorList>
    </citation>
    <scope>NUCLEOTIDE SEQUENCE</scope>
    <source>
        <strain evidence="3">CP</strain>
        <tissue evidence="3">Leaves</tissue>
    </source>
</reference>
<dbReference type="Proteomes" id="UP001180020">
    <property type="component" value="Unassembled WGS sequence"/>
</dbReference>
<keyword evidence="4" id="KW-1185">Reference proteome</keyword>
<evidence type="ECO:0000259" key="2">
    <source>
        <dbReference type="Pfam" id="PF07223"/>
    </source>
</evidence>
<evidence type="ECO:0000256" key="1">
    <source>
        <dbReference type="SAM" id="MobiDB-lite"/>
    </source>
</evidence>
<feature type="compositionally biased region" description="Basic residues" evidence="1">
    <location>
        <begin position="95"/>
        <end position="105"/>
    </location>
</feature>
<evidence type="ECO:0000313" key="3">
    <source>
        <dbReference type="EMBL" id="KAK1302932.1"/>
    </source>
</evidence>
<sequence length="339" mass="37555">MKKHADNMLHALEGVSVRLTQLESRTHHLECFVDDFKLSVANDHRSTDGKLRQLENILREMCPPHSFICRYKHAYKFYASSRRSPKLNCNLQRCKSPRKTNHNQKSRNPPLNTIQSLHSTNLSPRLKPLSHNLHHSPLPIPPSPLPMLLLQPLRSKTYLLNGTHIIHRLISKSQIPPTNNTKSPLINNSHHHHHLHLIPTPTDPTILSASPAAATASATTTSTESKPLFRRNRPSLHAAPSKHLASITAILWAIRAPNKQAKPGTSNDAILLALPMPDSIGLGSGSGNRVPIDDVVEKVATMGFSRDQVQGTVRKLTENGQSVDLNVVLDKLLNDEGSS</sequence>
<dbReference type="InterPro" id="IPR010820">
    <property type="entry name" value="DUF1421"/>
</dbReference>
<dbReference type="Pfam" id="PF07223">
    <property type="entry name" value="DUF1421"/>
    <property type="match status" value="1"/>
</dbReference>
<evidence type="ECO:0000313" key="4">
    <source>
        <dbReference type="Proteomes" id="UP001180020"/>
    </source>
</evidence>
<feature type="region of interest" description="Disordered" evidence="1">
    <location>
        <begin position="93"/>
        <end position="117"/>
    </location>
</feature>
<dbReference type="AlphaFoldDB" id="A0AAV9DSF1"/>